<evidence type="ECO:0000313" key="2">
    <source>
        <dbReference type="Proteomes" id="UP000596145"/>
    </source>
</evidence>
<protein>
    <submittedName>
        <fullName evidence="1">Cyclopropane-fatty-acyl-phospholipid synthase</fullName>
    </submittedName>
</protein>
<dbReference type="GeneID" id="92760013"/>
<organism evidence="1 2">
    <name type="scientific">Corynebacterium glucuronolyticum</name>
    <dbReference type="NCBI Taxonomy" id="39791"/>
    <lineage>
        <taxon>Bacteria</taxon>
        <taxon>Bacillati</taxon>
        <taxon>Actinomycetota</taxon>
        <taxon>Actinomycetes</taxon>
        <taxon>Mycobacteriales</taxon>
        <taxon>Corynebacteriaceae</taxon>
        <taxon>Corynebacterium</taxon>
    </lineage>
</organism>
<sequence>MSTPEHLSHVDPDLWPAVATVPTGGLFGRTRVRKAEAHFADICREAGISLGTGADITVSSDALFYRLAESGWLGIGESYMAGEWTAGDLPTVLRRLMSVAYVPKKKARVVPSNEEAMGIPTDLRRLASGSLVSLQPGIFNAGIPTVTTPNPALTTRTYSAPGRVLPRDLDEAQQRALAVLCADVDIRSGDFVSELGYNGAALSAVASSMGARAEYLSADPLNVEKVRAARIPGVSVGRIPFPVPTERTRPRRFTVVTTGDYANVLSESAFSAFVRWGSENLSPVGSVAVSALVRTGDHAIIDHVLQVTRRYLAPTFRLPDAAKMSRIVSRASGLPKLSTTVFDTHVAPSFGIFFTNFDNAESEAAALGFDSCYRNLFRFTLASVEALGESGMIGARHIIASH</sequence>
<dbReference type="RefSeq" id="WP_084036254.1">
    <property type="nucleotide sequence ID" value="NZ_CP066007.1"/>
</dbReference>
<dbReference type="Gene3D" id="3.40.50.150">
    <property type="entry name" value="Vaccinia Virus protein VP39"/>
    <property type="match status" value="1"/>
</dbReference>
<dbReference type="InterPro" id="IPR029063">
    <property type="entry name" value="SAM-dependent_MTases_sf"/>
</dbReference>
<dbReference type="OrthoDB" id="9782855at2"/>
<dbReference type="EMBL" id="CP066007">
    <property type="protein sequence ID" value="QQB45782.1"/>
    <property type="molecule type" value="Genomic_DNA"/>
</dbReference>
<proteinExistence type="predicted"/>
<dbReference type="Proteomes" id="UP000596145">
    <property type="component" value="Chromosome"/>
</dbReference>
<accession>A0A7T4JUF8</accession>
<gene>
    <name evidence="1" type="ORF">I6I10_09840</name>
</gene>
<name>A0A7T4JUF8_9CORY</name>
<evidence type="ECO:0000313" key="1">
    <source>
        <dbReference type="EMBL" id="QQB45782.1"/>
    </source>
</evidence>
<dbReference type="AlphaFoldDB" id="A0A7T4JUF8"/>
<reference evidence="1 2" key="1">
    <citation type="submission" date="2020-12" db="EMBL/GenBank/DDBJ databases">
        <title>FDA dAtabase for Regulatory Grade micrObial Sequences (FDA-ARGOS): Supporting development and validation of Infectious Disease Dx tests.</title>
        <authorList>
            <person name="Sproer C."/>
            <person name="Gronow S."/>
            <person name="Severitt S."/>
            <person name="Schroder I."/>
            <person name="Tallon L."/>
            <person name="Sadzewicz L."/>
            <person name="Zhao X."/>
            <person name="Boylan J."/>
            <person name="Ott S."/>
            <person name="Bowen H."/>
            <person name="Vavikolanu K."/>
            <person name="Mehta A."/>
            <person name="Aluvathingal J."/>
            <person name="Nadendla S."/>
            <person name="Lowell S."/>
            <person name="Myers T."/>
            <person name="Yan Y."/>
            <person name="Sichtig H."/>
        </authorList>
    </citation>
    <scope>NUCLEOTIDE SEQUENCE [LARGE SCALE GENOMIC DNA]</scope>
    <source>
        <strain evidence="1 2">FDAARGOS_1053</strain>
    </source>
</reference>
<dbReference type="SUPFAM" id="SSF53335">
    <property type="entry name" value="S-adenosyl-L-methionine-dependent methyltransferases"/>
    <property type="match status" value="1"/>
</dbReference>